<proteinExistence type="predicted"/>
<feature type="region of interest" description="Disordered" evidence="1">
    <location>
        <begin position="550"/>
        <end position="588"/>
    </location>
</feature>
<accession>A0A120K2S3</accession>
<feature type="compositionally biased region" description="Polar residues" evidence="1">
    <location>
        <begin position="73"/>
        <end position="82"/>
    </location>
</feature>
<dbReference type="AlphaFoldDB" id="A0A120K2S3"/>
<dbReference type="RefSeq" id="XP_017989436.1">
    <property type="nucleotide sequence ID" value="XM_018133947.1"/>
</dbReference>
<feature type="region of interest" description="Disordered" evidence="1">
    <location>
        <begin position="447"/>
        <end position="473"/>
    </location>
</feature>
<name>A0A120K2S3_9SACH</name>
<organism evidence="2 3">
    <name type="scientific">Eremothecium sinecaudum</name>
    <dbReference type="NCBI Taxonomy" id="45286"/>
    <lineage>
        <taxon>Eukaryota</taxon>
        <taxon>Fungi</taxon>
        <taxon>Dikarya</taxon>
        <taxon>Ascomycota</taxon>
        <taxon>Saccharomycotina</taxon>
        <taxon>Saccharomycetes</taxon>
        <taxon>Saccharomycetales</taxon>
        <taxon>Saccharomycetaceae</taxon>
        <taxon>Eremothecium</taxon>
    </lineage>
</organism>
<reference evidence="2 3" key="1">
    <citation type="submission" date="2016-01" db="EMBL/GenBank/DDBJ databases">
        <title>Genome sequence of the yeast Holleya sinecauda.</title>
        <authorList>
            <person name="Dietrich F.S."/>
        </authorList>
    </citation>
    <scope>NUCLEOTIDE SEQUENCE [LARGE SCALE GENOMIC DNA]</scope>
    <source>
        <strain evidence="2 3">ATCC 58844</strain>
    </source>
</reference>
<protein>
    <submittedName>
        <fullName evidence="2">HGR101Wp</fullName>
    </submittedName>
</protein>
<evidence type="ECO:0000313" key="2">
    <source>
        <dbReference type="EMBL" id="AMD22440.1"/>
    </source>
</evidence>
<dbReference type="GeneID" id="28725792"/>
<dbReference type="OrthoDB" id="3973129at2759"/>
<dbReference type="Proteomes" id="UP000243052">
    <property type="component" value="Chromosome vii"/>
</dbReference>
<gene>
    <name evidence="2" type="ORF">AW171_hschr74477</name>
</gene>
<dbReference type="EMBL" id="CP014247">
    <property type="protein sequence ID" value="AMD22440.1"/>
    <property type="molecule type" value="Genomic_DNA"/>
</dbReference>
<evidence type="ECO:0000256" key="1">
    <source>
        <dbReference type="SAM" id="MobiDB-lite"/>
    </source>
</evidence>
<keyword evidence="3" id="KW-1185">Reference proteome</keyword>
<evidence type="ECO:0000313" key="3">
    <source>
        <dbReference type="Proteomes" id="UP000243052"/>
    </source>
</evidence>
<feature type="compositionally biased region" description="Low complexity" evidence="1">
    <location>
        <begin position="10"/>
        <end position="24"/>
    </location>
</feature>
<feature type="compositionally biased region" description="Polar residues" evidence="1">
    <location>
        <begin position="464"/>
        <end position="473"/>
    </location>
</feature>
<feature type="region of interest" description="Disordered" evidence="1">
    <location>
        <begin position="1"/>
        <end position="25"/>
    </location>
</feature>
<feature type="compositionally biased region" description="Basic and acidic residues" evidence="1">
    <location>
        <begin position="449"/>
        <end position="463"/>
    </location>
</feature>
<feature type="region of interest" description="Disordered" evidence="1">
    <location>
        <begin position="72"/>
        <end position="93"/>
    </location>
</feature>
<sequence>MRTFIHSHTRSSSLDSPTSNSPVSKRISGSLADFEHIALIKDAPRQLGNLEHFHKITSGKLFGSKLFRRSRSTPKFSSNADGSSKKSSEDNGSFLNNIPAIKGTKTHEWGDNCDVSNSLIILNGGFTDPGTPRTEMRDEMSLPGLQRLSLDSPKPSNTSKDDIHECCSLDASPLYFSDQGVEINDNRTMQRRHGQILSPSVMDALDLDTNYMICPTILHNNQEYDRSSADMLPQQFNDNESNSDAADALETHSFEENLHSRTLSSSSCSSNFSFEVGGGLRGRTSSIKYYSKPDPSATCYLDGISEKEDLDEELNYYSTEIYEDDSHLYGEIEDEQFKGGFSSMCDISTDESEGNTEPLGNGCCTNGDLNTIPEGSNYEDSLTSNECHGISDAYEPSDKSAAEEIACDVREWNNDYKVPHIDYYGDSSSVRELYLAAGECKSPKTLQFQRKDTDLPAERRRSPEVQQLSQGEEISANDQEFEILSDCFHCNVISKNNSSSGKLKVDNDKVMTKNSTATKNATASCKLTRYADLYLLGDENDNKAKDLARPKKDIRDISSPAGRLGSNSGVISDDDQSDETREVSSLSKYSKTKTFQTGVLSSPEALCDKPVLITSPTSTPPSSPTSRSFSRAGVNALPPIAISRHLKYHDLHSSLDAEIKDSMGTLFFIDEAEEDSYNALQGRSEEDYLDEINNVPEDFTFSDNEDTEYHCTAFPRSHLDKFPYRNSHSFSDKPTGFVKENAPVPFKLDIKEKTVTFFKNSGKEISDDAMEGIRSSYNPCQSELTTLKSLNSTNKCDDHILQLKTLEPLTVGRSGSNVITSSHRGSYGLAPIVEKVSECSQGKQDFE</sequence>